<dbReference type="PANTHER" id="PTHR11203">
    <property type="entry name" value="CLEAVAGE AND POLYADENYLATION SPECIFICITY FACTOR FAMILY MEMBER"/>
    <property type="match status" value="1"/>
</dbReference>
<dbReference type="SMART" id="SM01027">
    <property type="entry name" value="Beta-Casp"/>
    <property type="match status" value="1"/>
</dbReference>
<accession>A0A0U1QPD4</accession>
<dbReference type="AlphaFoldDB" id="A0A0U1QPD4"/>
<dbReference type="Gene3D" id="3.60.15.10">
    <property type="entry name" value="Ribonuclease Z/Hydroxyacylglutathione hydrolase-like"/>
    <property type="match status" value="1"/>
</dbReference>
<dbReference type="RefSeq" id="WP_029548246.1">
    <property type="nucleotide sequence ID" value="NZ_AFVQ02000082.1"/>
</dbReference>
<proteinExistence type="predicted"/>
<dbReference type="CDD" id="cd16295">
    <property type="entry name" value="TTHA0252-CPSF-like_MBL-fold"/>
    <property type="match status" value="1"/>
</dbReference>
<comment type="caution">
    <text evidence="4">The sequence shown here is derived from an EMBL/GenBank/DDBJ whole genome shotgun (WGS) entry which is preliminary data.</text>
</comment>
<evidence type="ECO:0000313" key="5">
    <source>
        <dbReference type="Proteomes" id="UP000035553"/>
    </source>
</evidence>
<dbReference type="EMBL" id="AFVQ02000082">
    <property type="protein sequence ID" value="KLI02660.1"/>
    <property type="molecule type" value="Genomic_DNA"/>
</dbReference>
<dbReference type="SMART" id="SM00849">
    <property type="entry name" value="Lactamase_B"/>
    <property type="match status" value="1"/>
</dbReference>
<dbReference type="Gene3D" id="3.40.50.10890">
    <property type="match status" value="1"/>
</dbReference>
<dbReference type="SUPFAM" id="SSF56281">
    <property type="entry name" value="Metallo-hydrolase/oxidoreductase"/>
    <property type="match status" value="1"/>
</dbReference>
<feature type="domain" description="Beta-Casp" evidence="3">
    <location>
        <begin position="238"/>
        <end position="361"/>
    </location>
</feature>
<dbReference type="Pfam" id="PF10996">
    <property type="entry name" value="Beta-Casp"/>
    <property type="match status" value="1"/>
</dbReference>
<name>A0A0U1QPD4_9BACL</name>
<reference evidence="4 5" key="1">
    <citation type="journal article" date="2011" name="J. Bacteriol.">
        <title>Draft genome sequence of Sporolactobacillus inulinus strain CASD, an efficient D-lactic acid-producing bacterium with high-concentration lactate tolerance capability.</title>
        <authorList>
            <person name="Yu B."/>
            <person name="Su F."/>
            <person name="Wang L."/>
            <person name="Xu K."/>
            <person name="Zhao B."/>
            <person name="Xu P."/>
        </authorList>
    </citation>
    <scope>NUCLEOTIDE SEQUENCE [LARGE SCALE GENOMIC DNA]</scope>
    <source>
        <strain evidence="4 5">CASD</strain>
    </source>
</reference>
<dbReference type="GO" id="GO:0004521">
    <property type="term" value="F:RNA endonuclease activity"/>
    <property type="evidence" value="ECO:0007669"/>
    <property type="project" value="TreeGrafter"/>
</dbReference>
<organism evidence="4 5">
    <name type="scientific">Sporolactobacillus inulinus CASD</name>
    <dbReference type="NCBI Taxonomy" id="1069536"/>
    <lineage>
        <taxon>Bacteria</taxon>
        <taxon>Bacillati</taxon>
        <taxon>Bacillota</taxon>
        <taxon>Bacilli</taxon>
        <taxon>Bacillales</taxon>
        <taxon>Sporolactobacillaceae</taxon>
        <taxon>Sporolactobacillus</taxon>
    </lineage>
</organism>
<evidence type="ECO:0000259" key="2">
    <source>
        <dbReference type="SMART" id="SM00849"/>
    </source>
</evidence>
<dbReference type="InterPro" id="IPR001279">
    <property type="entry name" value="Metallo-B-lactamas"/>
</dbReference>
<dbReference type="InterPro" id="IPR036866">
    <property type="entry name" value="RibonucZ/Hydroxyglut_hydro"/>
</dbReference>
<dbReference type="GO" id="GO:0016787">
    <property type="term" value="F:hydrolase activity"/>
    <property type="evidence" value="ECO:0007669"/>
    <property type="project" value="UniProtKB-KW"/>
</dbReference>
<keyword evidence="1" id="KW-0378">Hydrolase</keyword>
<evidence type="ECO:0000256" key="1">
    <source>
        <dbReference type="ARBA" id="ARBA00022801"/>
    </source>
</evidence>
<feature type="domain" description="Metallo-beta-lactamase" evidence="2">
    <location>
        <begin position="13"/>
        <end position="226"/>
    </location>
</feature>
<dbReference type="InterPro" id="IPR050698">
    <property type="entry name" value="MBL"/>
</dbReference>
<protein>
    <submittedName>
        <fullName evidence="4">Beta-lactamase</fullName>
    </submittedName>
</protein>
<dbReference type="Proteomes" id="UP000035553">
    <property type="component" value="Unassembled WGS sequence"/>
</dbReference>
<dbReference type="OrthoDB" id="9803916at2"/>
<dbReference type="PANTHER" id="PTHR11203:SF37">
    <property type="entry name" value="INTEGRATOR COMPLEX SUBUNIT 11"/>
    <property type="match status" value="1"/>
</dbReference>
<sequence length="910" mass="100962">MKISVLGGGSEIGASCLHIQIGKTNLIIDAGMRVHGDEPLPAIGMLDDLGKPDAILVTHAHADHIGALPVVHRIYPDVPIFANPPTADLMQIMMRDSFKIMTQRCMDRRTLIPYTKEQMEETLRALRLFPANGQMTIGDASVTLHRAGHILGAVMFTIETGEEKLLVSGDLSFKAGRTIPGAEVPTGSRPDALIIESTYGNREHSDRNTEEKRLADNVAEVIAAGGFALIPAFALGRAQEVLLILQDYMDRGLIPQFPIYVDGLVTPISKIYRRYPHYLKGPVAHRIQQNGDAFLTEGRCTAVEPKDREQVLKGKPACIVASSGMLIGGASVWYAERLVGSEKNAVFITGYQDEESPGRKLLRLAEGESRELELNGVVHQVKCRVDKYGLSAHGDAGELTRFISMIRPAKTLIVHGDDEARTALLERIDRRSHPLLTENGEAYTFMAQGHVAAAATRQENRRDQELRDKVGQLVLYKKDIGDELKLALCSGFYSKTKSLTCRTPKGKTIRISLEQVCETLGAWNRSFDELQGTVRAVFDFSRPFLKKIAWQKLKQGRFGFESIAAQCLTEHTLEQRIALALALQSLPDTCKTAAKGATNYQLDAENLQRLTNLELPIQAMKMNATKAMDCVRTLLTDNRHFIRCGADDLGTGQEHITLYFDFPSTLDAEARNALEKRIKADTGWAIVFSDSVRVDLLQNRINELLGTSGSSSVYLDTLTAGVPIKRPDNAEELLKQLKAETGFSLTFKDEPGESGVGRSPSSVQPDFYRSETVSPRLENNEAIREAGVWAKERGITLYKSSMKQSGGQTYMEIHFITPEVALRHGSDMEELSWRTGLPITYAKNPKQNEVIRIAAEKIPQRWGMKKNPSLHTAQAELIVKLSEQPPDDELQQVRDEIDQLTGYQLKVEVR</sequence>
<keyword evidence="5" id="KW-1185">Reference proteome</keyword>
<dbReference type="Pfam" id="PF00753">
    <property type="entry name" value="Lactamase_B"/>
    <property type="match status" value="1"/>
</dbReference>
<dbReference type="InterPro" id="IPR011108">
    <property type="entry name" value="RMMBL"/>
</dbReference>
<evidence type="ECO:0000259" key="3">
    <source>
        <dbReference type="SMART" id="SM01027"/>
    </source>
</evidence>
<dbReference type="InterPro" id="IPR022712">
    <property type="entry name" value="Beta_Casp"/>
</dbReference>
<dbReference type="Pfam" id="PF07521">
    <property type="entry name" value="RMMBL"/>
    <property type="match status" value="1"/>
</dbReference>
<gene>
    <name evidence="4" type="ORF">SINU_06880</name>
</gene>
<evidence type="ECO:0000313" key="4">
    <source>
        <dbReference type="EMBL" id="KLI02660.1"/>
    </source>
</evidence>
<dbReference type="STRING" id="1069536.SINU_06880"/>